<keyword evidence="8" id="KW-1185">Reference proteome</keyword>
<dbReference type="AlphaFoldDB" id="A0A812Q4M3"/>
<evidence type="ECO:0000256" key="5">
    <source>
        <dbReference type="ARBA" id="ARBA00023136"/>
    </source>
</evidence>
<comment type="caution">
    <text evidence="7">The sequence shown here is derived from an EMBL/GenBank/DDBJ whole genome shotgun (WGS) entry which is preliminary data.</text>
</comment>
<feature type="transmembrane region" description="Helical" evidence="6">
    <location>
        <begin position="119"/>
        <end position="141"/>
    </location>
</feature>
<keyword evidence="6" id="KW-0812">Transmembrane</keyword>
<keyword evidence="3" id="KW-0328">Glycosyltransferase</keyword>
<name>A0A812Q4M3_9DINO</name>
<accession>A0A812Q4M3</accession>
<dbReference type="GO" id="GO:0016757">
    <property type="term" value="F:glycosyltransferase activity"/>
    <property type="evidence" value="ECO:0007669"/>
    <property type="project" value="UniProtKB-KW"/>
</dbReference>
<dbReference type="GO" id="GO:0005886">
    <property type="term" value="C:plasma membrane"/>
    <property type="evidence" value="ECO:0007669"/>
    <property type="project" value="UniProtKB-SubCell"/>
</dbReference>
<keyword evidence="2" id="KW-1003">Cell membrane</keyword>
<dbReference type="OrthoDB" id="426621at2759"/>
<dbReference type="InterPro" id="IPR029044">
    <property type="entry name" value="Nucleotide-diphossugar_trans"/>
</dbReference>
<evidence type="ECO:0000256" key="1">
    <source>
        <dbReference type="ARBA" id="ARBA00004236"/>
    </source>
</evidence>
<sequence>MNAGAQSTEAPVLLFLHADTHLPAGALAELQVALCDPDIQGGCFELRFDEESESATLRLWSWLTRTAFCRTPRLVFGDRGIFVRRKAFEQLEGYREWPLLEDVDLARAMRMAKLNRRAFRFLPLAVTTSARNTCIIVAWYLGASPARMKDWYRYYAAPPAPRVL</sequence>
<comment type="subcellular location">
    <subcellularLocation>
        <location evidence="1">Cell membrane</location>
    </subcellularLocation>
</comment>
<dbReference type="SUPFAM" id="SSF53448">
    <property type="entry name" value="Nucleotide-diphospho-sugar transferases"/>
    <property type="match status" value="1"/>
</dbReference>
<dbReference type="PANTHER" id="PTHR43646:SF2">
    <property type="entry name" value="GLYCOSYLTRANSFERASE 2-LIKE DOMAIN-CONTAINING PROTEIN"/>
    <property type="match status" value="1"/>
</dbReference>
<evidence type="ECO:0000256" key="4">
    <source>
        <dbReference type="ARBA" id="ARBA00022679"/>
    </source>
</evidence>
<proteinExistence type="predicted"/>
<dbReference type="Proteomes" id="UP000604046">
    <property type="component" value="Unassembled WGS sequence"/>
</dbReference>
<gene>
    <name evidence="7" type="primary">Lrguk</name>
    <name evidence="7" type="ORF">SNAT2548_LOCUS19723</name>
</gene>
<evidence type="ECO:0000256" key="6">
    <source>
        <dbReference type="SAM" id="Phobius"/>
    </source>
</evidence>
<dbReference type="Gene3D" id="3.90.550.10">
    <property type="entry name" value="Spore Coat Polysaccharide Biosynthesis Protein SpsA, Chain A"/>
    <property type="match status" value="1"/>
</dbReference>
<evidence type="ECO:0000256" key="3">
    <source>
        <dbReference type="ARBA" id="ARBA00022676"/>
    </source>
</evidence>
<protein>
    <submittedName>
        <fullName evidence="7">Lrguk protein</fullName>
    </submittedName>
</protein>
<evidence type="ECO:0000256" key="2">
    <source>
        <dbReference type="ARBA" id="ARBA00022475"/>
    </source>
</evidence>
<dbReference type="PANTHER" id="PTHR43646">
    <property type="entry name" value="GLYCOSYLTRANSFERASE"/>
    <property type="match status" value="1"/>
</dbReference>
<organism evidence="7 8">
    <name type="scientific">Symbiodinium natans</name>
    <dbReference type="NCBI Taxonomy" id="878477"/>
    <lineage>
        <taxon>Eukaryota</taxon>
        <taxon>Sar</taxon>
        <taxon>Alveolata</taxon>
        <taxon>Dinophyceae</taxon>
        <taxon>Suessiales</taxon>
        <taxon>Symbiodiniaceae</taxon>
        <taxon>Symbiodinium</taxon>
    </lineage>
</organism>
<evidence type="ECO:0000313" key="7">
    <source>
        <dbReference type="EMBL" id="CAE7364415.1"/>
    </source>
</evidence>
<dbReference type="EMBL" id="CAJNDS010002188">
    <property type="protein sequence ID" value="CAE7364415.1"/>
    <property type="molecule type" value="Genomic_DNA"/>
</dbReference>
<keyword evidence="4" id="KW-0808">Transferase</keyword>
<keyword evidence="5 6" id="KW-0472">Membrane</keyword>
<reference evidence="7" key="1">
    <citation type="submission" date="2021-02" db="EMBL/GenBank/DDBJ databases">
        <authorList>
            <person name="Dougan E. K."/>
            <person name="Rhodes N."/>
            <person name="Thang M."/>
            <person name="Chan C."/>
        </authorList>
    </citation>
    <scope>NUCLEOTIDE SEQUENCE</scope>
</reference>
<keyword evidence="6" id="KW-1133">Transmembrane helix</keyword>
<evidence type="ECO:0000313" key="8">
    <source>
        <dbReference type="Proteomes" id="UP000604046"/>
    </source>
</evidence>